<accession>A0ABP0ZBA0</accession>
<comment type="similarity">
    <text evidence="1">Belongs to the thaumatin family.</text>
</comment>
<dbReference type="SUPFAM" id="SSF49870">
    <property type="entry name" value="Osmotin, thaumatin-like protein"/>
    <property type="match status" value="1"/>
</dbReference>
<dbReference type="PROSITE" id="PS51367">
    <property type="entry name" value="THAUMATIN_2"/>
    <property type="match status" value="1"/>
</dbReference>
<keyword evidence="3" id="KW-1185">Reference proteome</keyword>
<dbReference type="EMBL" id="OZ021742">
    <property type="protein sequence ID" value="CAK9327907.1"/>
    <property type="molecule type" value="Genomic_DNA"/>
</dbReference>
<dbReference type="Pfam" id="PF00314">
    <property type="entry name" value="Thaumatin"/>
    <property type="match status" value="1"/>
</dbReference>
<evidence type="ECO:0000313" key="2">
    <source>
        <dbReference type="EMBL" id="CAK9327907.1"/>
    </source>
</evidence>
<evidence type="ECO:0000313" key="3">
    <source>
        <dbReference type="Proteomes" id="UP001642487"/>
    </source>
</evidence>
<dbReference type="Gene3D" id="2.60.110.10">
    <property type="entry name" value="Thaumatin"/>
    <property type="match status" value="1"/>
</dbReference>
<sequence>MQGCCRRFASHAGRVQPSKGRSSRIRPCLSVNYRADVNKDCPKELQVKSNDEVIACKSACLAFNQPRDCCSGEFNDPNKCKPTEFSKFFKDRCPNTATLCKRPSRLVRVVEEEASASMVGDPN</sequence>
<evidence type="ECO:0000256" key="1">
    <source>
        <dbReference type="ARBA" id="ARBA00010607"/>
    </source>
</evidence>
<dbReference type="InterPro" id="IPR001938">
    <property type="entry name" value="Thaumatin"/>
</dbReference>
<dbReference type="Proteomes" id="UP001642487">
    <property type="component" value="Chromosome 8"/>
</dbReference>
<organism evidence="2 3">
    <name type="scientific">Citrullus colocynthis</name>
    <name type="common">colocynth</name>
    <dbReference type="NCBI Taxonomy" id="252529"/>
    <lineage>
        <taxon>Eukaryota</taxon>
        <taxon>Viridiplantae</taxon>
        <taxon>Streptophyta</taxon>
        <taxon>Embryophyta</taxon>
        <taxon>Tracheophyta</taxon>
        <taxon>Spermatophyta</taxon>
        <taxon>Magnoliopsida</taxon>
        <taxon>eudicotyledons</taxon>
        <taxon>Gunneridae</taxon>
        <taxon>Pentapetalae</taxon>
        <taxon>rosids</taxon>
        <taxon>fabids</taxon>
        <taxon>Cucurbitales</taxon>
        <taxon>Cucurbitaceae</taxon>
        <taxon>Benincaseae</taxon>
        <taxon>Citrullus</taxon>
    </lineage>
</organism>
<name>A0ABP0ZBA0_9ROSI</name>
<proteinExistence type="inferred from homology"/>
<reference evidence="2 3" key="1">
    <citation type="submission" date="2024-03" db="EMBL/GenBank/DDBJ databases">
        <authorList>
            <person name="Gkanogiannis A."/>
            <person name="Becerra Lopez-Lavalle L."/>
        </authorList>
    </citation>
    <scope>NUCLEOTIDE SEQUENCE [LARGE SCALE GENOMIC DNA]</scope>
</reference>
<dbReference type="InterPro" id="IPR037176">
    <property type="entry name" value="Osmotin/thaumatin-like_sf"/>
</dbReference>
<dbReference type="SMART" id="SM00205">
    <property type="entry name" value="THN"/>
    <property type="match status" value="1"/>
</dbReference>
<protein>
    <submittedName>
        <fullName evidence="2">Uncharacterized protein</fullName>
    </submittedName>
</protein>
<dbReference type="PANTHER" id="PTHR31048">
    <property type="entry name" value="OS03G0233200 PROTEIN"/>
    <property type="match status" value="1"/>
</dbReference>
<gene>
    <name evidence="2" type="ORF">CITCOLO1_LOCUS20303</name>
</gene>